<reference evidence="7" key="1">
    <citation type="submission" date="2014-09" db="EMBL/GenBank/DDBJ databases">
        <authorList>
            <person name="Magalhaes I.L.F."/>
            <person name="Oliveira U."/>
            <person name="Santos F.R."/>
            <person name="Vidigal T.H.D.A."/>
            <person name="Brescovit A.D."/>
            <person name="Santos A.J."/>
        </authorList>
    </citation>
    <scope>NUCLEOTIDE SEQUENCE</scope>
    <source>
        <tissue evidence="7">Shoot tissue taken approximately 20 cm above the soil surface</tissue>
    </source>
</reference>
<evidence type="ECO:0000256" key="4">
    <source>
        <dbReference type="ARBA" id="ARBA00023002"/>
    </source>
</evidence>
<dbReference type="EMBL" id="GBRH01214332">
    <property type="protein sequence ID" value="JAD83563.1"/>
    <property type="molecule type" value="Transcribed_RNA"/>
</dbReference>
<evidence type="ECO:0000313" key="7">
    <source>
        <dbReference type="EMBL" id="JAD83563.1"/>
    </source>
</evidence>
<dbReference type="InterPro" id="IPR036188">
    <property type="entry name" value="FAD/NAD-bd_sf"/>
</dbReference>
<dbReference type="AlphaFoldDB" id="A0A0A9DA62"/>
<evidence type="ECO:0000259" key="6">
    <source>
        <dbReference type="Pfam" id="PF07992"/>
    </source>
</evidence>
<comment type="function">
    <text evidence="5">Putative FAD-dependent oxidoreductase.</text>
</comment>
<dbReference type="SUPFAM" id="SSF51905">
    <property type="entry name" value="FAD/NAD(P)-binding domain"/>
    <property type="match status" value="1"/>
</dbReference>
<dbReference type="InterPro" id="IPR023753">
    <property type="entry name" value="FAD/NAD-binding_dom"/>
</dbReference>
<dbReference type="PANTHER" id="PTHR43735">
    <property type="entry name" value="APOPTOSIS-INDUCING FACTOR 1"/>
    <property type="match status" value="1"/>
</dbReference>
<dbReference type="GO" id="GO:0004174">
    <property type="term" value="F:electron-transferring-flavoprotein dehydrogenase activity"/>
    <property type="evidence" value="ECO:0007669"/>
    <property type="project" value="TreeGrafter"/>
</dbReference>
<protein>
    <recommendedName>
        <fullName evidence="6">FAD/NAD(P)-binding domain-containing protein</fullName>
    </recommendedName>
</protein>
<organism evidence="7">
    <name type="scientific">Arundo donax</name>
    <name type="common">Giant reed</name>
    <name type="synonym">Donax arundinaceus</name>
    <dbReference type="NCBI Taxonomy" id="35708"/>
    <lineage>
        <taxon>Eukaryota</taxon>
        <taxon>Viridiplantae</taxon>
        <taxon>Streptophyta</taxon>
        <taxon>Embryophyta</taxon>
        <taxon>Tracheophyta</taxon>
        <taxon>Spermatophyta</taxon>
        <taxon>Magnoliopsida</taxon>
        <taxon>Liliopsida</taxon>
        <taxon>Poales</taxon>
        <taxon>Poaceae</taxon>
        <taxon>PACMAD clade</taxon>
        <taxon>Arundinoideae</taxon>
        <taxon>Arundineae</taxon>
        <taxon>Arundo</taxon>
    </lineage>
</organism>
<dbReference type="Pfam" id="PF07992">
    <property type="entry name" value="Pyr_redox_2"/>
    <property type="match status" value="1"/>
</dbReference>
<proteinExistence type="inferred from homology"/>
<evidence type="ECO:0000256" key="3">
    <source>
        <dbReference type="ARBA" id="ARBA00022827"/>
    </source>
</evidence>
<dbReference type="PANTHER" id="PTHR43735:SF3">
    <property type="entry name" value="FERROPTOSIS SUPPRESSOR PROTEIN 1"/>
    <property type="match status" value="1"/>
</dbReference>
<sequence length="308" mass="33571">MVEPSFAERSLIYHRDYLTDATIVTSSAVNITEHAVLTADGKSLPYDYLVIATGHAVTSPGSRSDRIKEFQRDNGKIESSESVLIIGGGPTGVELAGEIAIDYPEKKVTLIHRGPRLLEFIGEKASKKCLDWLTSKKVDVLLQQSVDLDSLSNTEKSYRTSGGETVTADSHFVCIGKPLSSSWLHDTILKESLDNKGKVMVEKDLRVKGYSNIFAIGDITDIPEIKQGYLAQKHALLVAKNLKLLIKGSPNSKFATYSTGYPLALVSLGRNEGIAQLPFVTLSGCLPGMIKSRDLFIGKTRKQMGLNA</sequence>
<dbReference type="PRINTS" id="PR00368">
    <property type="entry name" value="FADPNR"/>
</dbReference>
<keyword evidence="4" id="KW-0560">Oxidoreductase</keyword>
<evidence type="ECO:0000256" key="2">
    <source>
        <dbReference type="ARBA" id="ARBA00022630"/>
    </source>
</evidence>
<feature type="domain" description="FAD/NAD(P)-binding" evidence="6">
    <location>
        <begin position="35"/>
        <end position="234"/>
    </location>
</feature>
<keyword evidence="3" id="KW-0274">FAD</keyword>
<dbReference type="FunFam" id="3.50.50.100:FF:000006">
    <property type="entry name" value="apoptosis-inducing factor 2"/>
    <property type="match status" value="1"/>
</dbReference>
<comment type="similarity">
    <text evidence="1">Belongs to the FAD-dependent oxidoreductase family.</text>
</comment>
<reference evidence="7" key="2">
    <citation type="journal article" date="2015" name="Data Brief">
        <title>Shoot transcriptome of the giant reed, Arundo donax.</title>
        <authorList>
            <person name="Barrero R.A."/>
            <person name="Guerrero F.D."/>
            <person name="Moolhuijzen P."/>
            <person name="Goolsby J.A."/>
            <person name="Tidwell J."/>
            <person name="Bellgard S.E."/>
            <person name="Bellgard M.I."/>
        </authorList>
    </citation>
    <scope>NUCLEOTIDE SEQUENCE</scope>
    <source>
        <tissue evidence="7">Shoot tissue taken approximately 20 cm above the soil surface</tissue>
    </source>
</reference>
<name>A0A0A9DA62_ARUDO</name>
<accession>A0A0A9DA62</accession>
<dbReference type="GO" id="GO:0005737">
    <property type="term" value="C:cytoplasm"/>
    <property type="evidence" value="ECO:0007669"/>
    <property type="project" value="TreeGrafter"/>
</dbReference>
<dbReference type="Gene3D" id="3.50.50.100">
    <property type="match status" value="1"/>
</dbReference>
<evidence type="ECO:0000256" key="1">
    <source>
        <dbReference type="ARBA" id="ARBA00006442"/>
    </source>
</evidence>
<keyword evidence="2" id="KW-0285">Flavoprotein</keyword>
<evidence type="ECO:0000256" key="5">
    <source>
        <dbReference type="ARBA" id="ARBA00057036"/>
    </source>
</evidence>
<dbReference type="GO" id="GO:0050660">
    <property type="term" value="F:flavin adenine dinucleotide binding"/>
    <property type="evidence" value="ECO:0007669"/>
    <property type="project" value="TreeGrafter"/>
</dbReference>